<name>A0A7R9A8P7_9CRUS</name>
<evidence type="ECO:0000256" key="1">
    <source>
        <dbReference type="ARBA" id="ARBA00004141"/>
    </source>
</evidence>
<keyword evidence="8" id="KW-1185">Reference proteome</keyword>
<dbReference type="InterPro" id="IPR018491">
    <property type="entry name" value="SLC12_C"/>
</dbReference>
<gene>
    <name evidence="7" type="ORF">DSTB1V02_LOCUS9329</name>
</gene>
<dbReference type="GO" id="GO:0055064">
    <property type="term" value="P:chloride ion homeostasis"/>
    <property type="evidence" value="ECO:0007669"/>
    <property type="project" value="TreeGrafter"/>
</dbReference>
<evidence type="ECO:0000256" key="4">
    <source>
        <dbReference type="ARBA" id="ARBA00023136"/>
    </source>
</evidence>
<evidence type="ECO:0000259" key="6">
    <source>
        <dbReference type="Pfam" id="PF03522"/>
    </source>
</evidence>
<dbReference type="InterPro" id="IPR004842">
    <property type="entry name" value="SLC12A_fam"/>
</dbReference>
<dbReference type="PANTHER" id="PTHR11827">
    <property type="entry name" value="SOLUTE CARRIER FAMILY 12, CATION COTRANSPORTERS"/>
    <property type="match status" value="1"/>
</dbReference>
<proteinExistence type="predicted"/>
<dbReference type="GO" id="GO:0015379">
    <property type="term" value="F:potassium:chloride symporter activity"/>
    <property type="evidence" value="ECO:0007669"/>
    <property type="project" value="TreeGrafter"/>
</dbReference>
<dbReference type="AlphaFoldDB" id="A0A7R9A8P7"/>
<keyword evidence="3" id="KW-1133">Transmembrane helix</keyword>
<accession>A0A7R9A8P7</accession>
<dbReference type="GO" id="GO:1990573">
    <property type="term" value="P:potassium ion import across plasma membrane"/>
    <property type="evidence" value="ECO:0007669"/>
    <property type="project" value="TreeGrafter"/>
</dbReference>
<sequence length="183" mass="20539">MIEKYSKSIPEQIQHIRDLEGELDEDQKESKGLFHLGETPIQALGKVEAASSPSPSDSSEKNMANDHIDGKAVELDQNKISPIPIEEMKHEGIKERKSDTPSVKRKLTKANVRRMHTASKLNGVILSRSHEAQLVVLNLPEPPKAIKRNSDLNYMEFLEVLTEGLERVLMARGSGREMITIYS</sequence>
<evidence type="ECO:0000313" key="8">
    <source>
        <dbReference type="Proteomes" id="UP000677054"/>
    </source>
</evidence>
<evidence type="ECO:0000256" key="3">
    <source>
        <dbReference type="ARBA" id="ARBA00022989"/>
    </source>
</evidence>
<dbReference type="EMBL" id="LR901864">
    <property type="protein sequence ID" value="CAD7249539.1"/>
    <property type="molecule type" value="Genomic_DNA"/>
</dbReference>
<keyword evidence="4" id="KW-0472">Membrane</keyword>
<dbReference type="GO" id="GO:0045202">
    <property type="term" value="C:synapse"/>
    <property type="evidence" value="ECO:0007669"/>
    <property type="project" value="GOC"/>
</dbReference>
<feature type="region of interest" description="Disordered" evidence="5">
    <location>
        <begin position="42"/>
        <end position="64"/>
    </location>
</feature>
<evidence type="ECO:0000256" key="5">
    <source>
        <dbReference type="SAM" id="MobiDB-lite"/>
    </source>
</evidence>
<keyword evidence="2" id="KW-0812">Transmembrane</keyword>
<protein>
    <recommendedName>
        <fullName evidence="6">SLC12A transporter C-terminal domain-containing protein</fullName>
    </recommendedName>
</protein>
<organism evidence="7">
    <name type="scientific">Darwinula stevensoni</name>
    <dbReference type="NCBI Taxonomy" id="69355"/>
    <lineage>
        <taxon>Eukaryota</taxon>
        <taxon>Metazoa</taxon>
        <taxon>Ecdysozoa</taxon>
        <taxon>Arthropoda</taxon>
        <taxon>Crustacea</taxon>
        <taxon>Oligostraca</taxon>
        <taxon>Ostracoda</taxon>
        <taxon>Podocopa</taxon>
        <taxon>Podocopida</taxon>
        <taxon>Darwinulocopina</taxon>
        <taxon>Darwinuloidea</taxon>
        <taxon>Darwinulidae</taxon>
        <taxon>Darwinula</taxon>
    </lineage>
</organism>
<dbReference type="GO" id="GO:0005886">
    <property type="term" value="C:plasma membrane"/>
    <property type="evidence" value="ECO:0007669"/>
    <property type="project" value="TreeGrafter"/>
</dbReference>
<dbReference type="Proteomes" id="UP000677054">
    <property type="component" value="Unassembled WGS sequence"/>
</dbReference>
<dbReference type="Pfam" id="PF03522">
    <property type="entry name" value="SLC12"/>
    <property type="match status" value="1"/>
</dbReference>
<feature type="domain" description="SLC12A transporter C-terminal" evidence="6">
    <location>
        <begin position="97"/>
        <end position="183"/>
    </location>
</feature>
<evidence type="ECO:0000313" key="7">
    <source>
        <dbReference type="EMBL" id="CAD7249539.1"/>
    </source>
</evidence>
<dbReference type="GO" id="GO:0055075">
    <property type="term" value="P:potassium ion homeostasis"/>
    <property type="evidence" value="ECO:0007669"/>
    <property type="project" value="TreeGrafter"/>
</dbReference>
<dbReference type="GO" id="GO:0006884">
    <property type="term" value="P:cell volume homeostasis"/>
    <property type="evidence" value="ECO:0007669"/>
    <property type="project" value="TreeGrafter"/>
</dbReference>
<dbReference type="PANTHER" id="PTHR11827:SF73">
    <property type="entry name" value="KAZACHOC, ISOFORM G"/>
    <property type="match status" value="1"/>
</dbReference>
<reference evidence="7" key="1">
    <citation type="submission" date="2020-11" db="EMBL/GenBank/DDBJ databases">
        <authorList>
            <person name="Tran Van P."/>
        </authorList>
    </citation>
    <scope>NUCLEOTIDE SEQUENCE</scope>
</reference>
<dbReference type="EMBL" id="CAJPEV010002347">
    <property type="protein sequence ID" value="CAG0896604.1"/>
    <property type="molecule type" value="Genomic_DNA"/>
</dbReference>
<dbReference type="OrthoDB" id="2020542at2759"/>
<dbReference type="GO" id="GO:0007268">
    <property type="term" value="P:chemical synaptic transmission"/>
    <property type="evidence" value="ECO:0007669"/>
    <property type="project" value="TreeGrafter"/>
</dbReference>
<comment type="subcellular location">
    <subcellularLocation>
        <location evidence="1">Membrane</location>
        <topology evidence="1">Multi-pass membrane protein</topology>
    </subcellularLocation>
</comment>
<evidence type="ECO:0000256" key="2">
    <source>
        <dbReference type="ARBA" id="ARBA00022692"/>
    </source>
</evidence>